<keyword evidence="4 9" id="KW-0460">Magnesium</keyword>
<dbReference type="InterPro" id="IPR034291">
    <property type="entry name" value="TMP_synthase"/>
</dbReference>
<feature type="binding site" evidence="9">
    <location>
        <position position="171"/>
    </location>
    <ligand>
        <name>2-[(2R,5Z)-2-carboxy-4-methylthiazol-5(2H)-ylidene]ethyl phosphate</name>
        <dbReference type="ChEBI" id="CHEBI:62899"/>
    </ligand>
</feature>
<evidence type="ECO:0000256" key="1">
    <source>
        <dbReference type="ARBA" id="ARBA00005165"/>
    </source>
</evidence>
<evidence type="ECO:0000256" key="4">
    <source>
        <dbReference type="ARBA" id="ARBA00022842"/>
    </source>
</evidence>
<dbReference type="InterPro" id="IPR022998">
    <property type="entry name" value="ThiamineP_synth_TenI"/>
</dbReference>
<dbReference type="SUPFAM" id="SSF51391">
    <property type="entry name" value="Thiamin phosphate synthase"/>
    <property type="match status" value="1"/>
</dbReference>
<dbReference type="CDD" id="cd00564">
    <property type="entry name" value="TMP_TenI"/>
    <property type="match status" value="1"/>
</dbReference>
<evidence type="ECO:0000256" key="7">
    <source>
        <dbReference type="ARBA" id="ARBA00047851"/>
    </source>
</evidence>
<comment type="caution">
    <text evidence="9">Lacks conserved residue(s) required for the propagation of feature annotation.</text>
</comment>
<protein>
    <recommendedName>
        <fullName evidence="9">Thiamine-phosphate synthase</fullName>
        <shortName evidence="9">TP synthase</shortName>
        <shortName evidence="9">TPS</shortName>
        <ecNumber evidence="9">2.5.1.3</ecNumber>
    </recommendedName>
    <alternativeName>
        <fullName evidence="9">Thiamine-phosphate pyrophosphorylase</fullName>
        <shortName evidence="9">TMP pyrophosphorylase</shortName>
        <shortName evidence="9">TMP-PPase</shortName>
    </alternativeName>
</protein>
<dbReference type="PANTHER" id="PTHR20857:SF15">
    <property type="entry name" value="THIAMINE-PHOSPHATE SYNTHASE"/>
    <property type="match status" value="1"/>
</dbReference>
<evidence type="ECO:0000313" key="13">
    <source>
        <dbReference type="EMBL" id="MBC3808119.1"/>
    </source>
</evidence>
<comment type="function">
    <text evidence="9">Condenses 4-methyl-5-(beta-hydroxyethyl)thiazole monophosphate (THZ-P) and 2-methyl-4-amino-5-hydroxymethyl pyrimidine pyrophosphate (HMP-PP) to form thiamine monophosphate (TMP).</text>
</comment>
<comment type="catalytic activity">
    <reaction evidence="6 9 10">
        <text>4-methyl-5-(2-phosphooxyethyl)-thiazole + 4-amino-2-methyl-5-(diphosphooxymethyl)pyrimidine + H(+) = thiamine phosphate + diphosphate</text>
        <dbReference type="Rhea" id="RHEA:22328"/>
        <dbReference type="ChEBI" id="CHEBI:15378"/>
        <dbReference type="ChEBI" id="CHEBI:33019"/>
        <dbReference type="ChEBI" id="CHEBI:37575"/>
        <dbReference type="ChEBI" id="CHEBI:57841"/>
        <dbReference type="ChEBI" id="CHEBI:58296"/>
        <dbReference type="EC" id="2.5.1.3"/>
    </reaction>
</comment>
<dbReference type="HAMAP" id="MF_00097">
    <property type="entry name" value="TMP_synthase"/>
    <property type="match status" value="1"/>
</dbReference>
<feature type="domain" description="Thiamine phosphate synthase/TenI" evidence="12">
    <location>
        <begin position="14"/>
        <end position="194"/>
    </location>
</feature>
<keyword evidence="2 9" id="KW-0808">Transferase</keyword>
<comment type="caution">
    <text evidence="13">The sequence shown here is derived from an EMBL/GenBank/DDBJ whole genome shotgun (WGS) entry which is preliminary data.</text>
</comment>
<dbReference type="InterPro" id="IPR013785">
    <property type="entry name" value="Aldolase_TIM"/>
</dbReference>
<feature type="binding site" evidence="9">
    <location>
        <position position="114"/>
    </location>
    <ligand>
        <name>4-amino-2-methyl-5-(diphosphooxymethyl)pyrimidine</name>
        <dbReference type="ChEBI" id="CHEBI:57841"/>
    </ligand>
</feature>
<feature type="binding site" evidence="9">
    <location>
        <position position="75"/>
    </location>
    <ligand>
        <name>4-amino-2-methyl-5-(diphosphooxymethyl)pyrimidine</name>
        <dbReference type="ChEBI" id="CHEBI:57841"/>
    </ligand>
</feature>
<evidence type="ECO:0000256" key="10">
    <source>
        <dbReference type="RuleBase" id="RU003826"/>
    </source>
</evidence>
<evidence type="ECO:0000256" key="2">
    <source>
        <dbReference type="ARBA" id="ARBA00022679"/>
    </source>
</evidence>
<dbReference type="GO" id="GO:0004789">
    <property type="term" value="F:thiamine-phosphate diphosphorylase activity"/>
    <property type="evidence" value="ECO:0007669"/>
    <property type="project" value="UniProtKB-EC"/>
</dbReference>
<dbReference type="InterPro" id="IPR036206">
    <property type="entry name" value="ThiamineP_synth_sf"/>
</dbReference>
<evidence type="ECO:0000256" key="8">
    <source>
        <dbReference type="ARBA" id="ARBA00047883"/>
    </source>
</evidence>
<dbReference type="EMBL" id="JACOFW010000013">
    <property type="protein sequence ID" value="MBC3808119.1"/>
    <property type="molecule type" value="Genomic_DNA"/>
</dbReference>
<keyword evidence="5 9" id="KW-0784">Thiamine biosynthesis</keyword>
<evidence type="ECO:0000256" key="5">
    <source>
        <dbReference type="ARBA" id="ARBA00022977"/>
    </source>
</evidence>
<dbReference type="Pfam" id="PF02581">
    <property type="entry name" value="TMP-TENI"/>
    <property type="match status" value="1"/>
</dbReference>
<reference evidence="13 14" key="1">
    <citation type="submission" date="2020-08" db="EMBL/GenBank/DDBJ databases">
        <title>Novel species isolated from subtropical streams in China.</title>
        <authorList>
            <person name="Lu H."/>
        </authorList>
    </citation>
    <scope>NUCLEOTIDE SEQUENCE [LARGE SCALE GENOMIC DNA]</scope>
    <source>
        <strain evidence="13 14">KACC 16656</strain>
    </source>
</reference>
<organism evidence="13 14">
    <name type="scientific">Undibacterium seohonense</name>
    <dbReference type="NCBI Taxonomy" id="1344950"/>
    <lineage>
        <taxon>Bacteria</taxon>
        <taxon>Pseudomonadati</taxon>
        <taxon>Pseudomonadota</taxon>
        <taxon>Betaproteobacteria</taxon>
        <taxon>Burkholderiales</taxon>
        <taxon>Oxalobacteraceae</taxon>
        <taxon>Undibacterium</taxon>
    </lineage>
</organism>
<dbReference type="EC" id="2.5.1.3" evidence="9"/>
<dbReference type="Proteomes" id="UP000648257">
    <property type="component" value="Unassembled WGS sequence"/>
</dbReference>
<comment type="pathway">
    <text evidence="1 9 11">Cofactor biosynthesis; thiamine diphosphate biosynthesis; thiamine phosphate from 4-amino-2-methyl-5-diphosphomethylpyrimidine and 4-methyl-5-(2-phosphoethyl)-thiazole: step 1/1.</text>
</comment>
<evidence type="ECO:0000259" key="12">
    <source>
        <dbReference type="Pfam" id="PF02581"/>
    </source>
</evidence>
<dbReference type="RefSeq" id="WP_186923197.1">
    <property type="nucleotide sequence ID" value="NZ_JACOFW010000013.1"/>
</dbReference>
<feature type="binding site" evidence="9">
    <location>
        <position position="76"/>
    </location>
    <ligand>
        <name>Mg(2+)</name>
        <dbReference type="ChEBI" id="CHEBI:18420"/>
    </ligand>
</feature>
<sequence>MRSGKNWQQTLCGLYLVTPDWNDTGRLLEVTEEALAAGVSLLQYRHKTAQIELRYAQASALQSLCQKYAVPFIVNDFVTLALELNADGVHVGGRDVSVAQARSSVGPDKIVGASCYGDLSLAHLAQLQGASYMAFGGFYPSAVKQYSFTTCPSIVETAKVELSLPQVVIGGMTVDLARPLVARGADMVAAISSVYNAAKPAQVVKDFIALFR</sequence>
<evidence type="ECO:0000256" key="9">
    <source>
        <dbReference type="HAMAP-Rule" id="MF_00097"/>
    </source>
</evidence>
<dbReference type="NCBIfam" id="TIGR00693">
    <property type="entry name" value="thiE"/>
    <property type="match status" value="1"/>
</dbReference>
<gene>
    <name evidence="9" type="primary">thiE</name>
    <name evidence="13" type="ORF">H8K52_12265</name>
</gene>
<proteinExistence type="inferred from homology"/>
<keyword evidence="3 9" id="KW-0479">Metal-binding</keyword>
<comment type="catalytic activity">
    <reaction evidence="7 9 10">
        <text>2-(2-carboxy-4-methylthiazol-5-yl)ethyl phosphate + 4-amino-2-methyl-5-(diphosphooxymethyl)pyrimidine + 2 H(+) = thiamine phosphate + CO2 + diphosphate</text>
        <dbReference type="Rhea" id="RHEA:47848"/>
        <dbReference type="ChEBI" id="CHEBI:15378"/>
        <dbReference type="ChEBI" id="CHEBI:16526"/>
        <dbReference type="ChEBI" id="CHEBI:33019"/>
        <dbReference type="ChEBI" id="CHEBI:37575"/>
        <dbReference type="ChEBI" id="CHEBI:57841"/>
        <dbReference type="ChEBI" id="CHEBI:62890"/>
        <dbReference type="EC" id="2.5.1.3"/>
    </reaction>
</comment>
<accession>A0ABR6X5F3</accession>
<feature type="binding site" evidence="9">
    <location>
        <begin position="43"/>
        <end position="47"/>
    </location>
    <ligand>
        <name>4-amino-2-methyl-5-(diphosphooxymethyl)pyrimidine</name>
        <dbReference type="ChEBI" id="CHEBI:57841"/>
    </ligand>
</feature>
<evidence type="ECO:0000256" key="3">
    <source>
        <dbReference type="ARBA" id="ARBA00022723"/>
    </source>
</evidence>
<dbReference type="Gene3D" id="3.20.20.70">
    <property type="entry name" value="Aldolase class I"/>
    <property type="match status" value="1"/>
</dbReference>
<feature type="binding site" evidence="9">
    <location>
        <position position="95"/>
    </location>
    <ligand>
        <name>Mg(2+)</name>
        <dbReference type="ChEBI" id="CHEBI:18420"/>
    </ligand>
</feature>
<name>A0ABR6X5F3_9BURK</name>
<dbReference type="PANTHER" id="PTHR20857">
    <property type="entry name" value="THIAMINE-PHOSPHATE PYROPHOSPHORYLASE"/>
    <property type="match status" value="1"/>
</dbReference>
<evidence type="ECO:0000313" key="14">
    <source>
        <dbReference type="Proteomes" id="UP000648257"/>
    </source>
</evidence>
<comment type="cofactor">
    <cofactor evidence="9">
        <name>Mg(2+)</name>
        <dbReference type="ChEBI" id="CHEBI:18420"/>
    </cofactor>
    <text evidence="9">Binds 1 Mg(2+) ion per subunit.</text>
</comment>
<feature type="binding site" evidence="9">
    <location>
        <position position="144"/>
    </location>
    <ligand>
        <name>4-amino-2-methyl-5-(diphosphooxymethyl)pyrimidine</name>
        <dbReference type="ChEBI" id="CHEBI:57841"/>
    </ligand>
</feature>
<comment type="catalytic activity">
    <reaction evidence="8 9 10">
        <text>2-[(2R,5Z)-2-carboxy-4-methylthiazol-5(2H)-ylidene]ethyl phosphate + 4-amino-2-methyl-5-(diphosphooxymethyl)pyrimidine + 2 H(+) = thiamine phosphate + CO2 + diphosphate</text>
        <dbReference type="Rhea" id="RHEA:47844"/>
        <dbReference type="ChEBI" id="CHEBI:15378"/>
        <dbReference type="ChEBI" id="CHEBI:16526"/>
        <dbReference type="ChEBI" id="CHEBI:33019"/>
        <dbReference type="ChEBI" id="CHEBI:37575"/>
        <dbReference type="ChEBI" id="CHEBI:57841"/>
        <dbReference type="ChEBI" id="CHEBI:62899"/>
        <dbReference type="EC" id="2.5.1.3"/>
    </reaction>
</comment>
<evidence type="ECO:0000256" key="6">
    <source>
        <dbReference type="ARBA" id="ARBA00047334"/>
    </source>
</evidence>
<evidence type="ECO:0000256" key="11">
    <source>
        <dbReference type="RuleBase" id="RU004253"/>
    </source>
</evidence>
<comment type="similarity">
    <text evidence="9 10">Belongs to the thiamine-phosphate synthase family.</text>
</comment>
<feature type="binding site" evidence="9">
    <location>
        <begin position="191"/>
        <end position="192"/>
    </location>
    <ligand>
        <name>2-[(2R,5Z)-2-carboxy-4-methylthiazol-5(2H)-ylidene]ethyl phosphate</name>
        <dbReference type="ChEBI" id="CHEBI:62899"/>
    </ligand>
</feature>
<keyword evidence="14" id="KW-1185">Reference proteome</keyword>